<keyword evidence="8" id="KW-0749">Sporulation</keyword>
<dbReference type="Pfam" id="PF00512">
    <property type="entry name" value="HisKA"/>
    <property type="match status" value="1"/>
</dbReference>
<dbReference type="InterPro" id="IPR000014">
    <property type="entry name" value="PAS"/>
</dbReference>
<keyword evidence="4" id="KW-0808">Transferase</keyword>
<dbReference type="Gene3D" id="1.10.287.130">
    <property type="match status" value="1"/>
</dbReference>
<dbReference type="GO" id="GO:0006355">
    <property type="term" value="P:regulation of DNA-templated transcription"/>
    <property type="evidence" value="ECO:0007669"/>
    <property type="project" value="InterPro"/>
</dbReference>
<feature type="transmembrane region" description="Helical" evidence="11">
    <location>
        <begin position="72"/>
        <end position="91"/>
    </location>
</feature>
<comment type="caution">
    <text evidence="13">The sequence shown here is derived from an EMBL/GenBank/DDBJ whole genome shotgun (WGS) entry which is preliminary data.</text>
</comment>
<dbReference type="SMART" id="SM00387">
    <property type="entry name" value="HATPase_c"/>
    <property type="match status" value="1"/>
</dbReference>
<keyword evidence="11" id="KW-0812">Transmembrane</keyword>
<dbReference type="Pfam" id="PF02518">
    <property type="entry name" value="HATPase_c"/>
    <property type="match status" value="1"/>
</dbReference>
<dbReference type="AlphaFoldDB" id="A0A7W5B1H7"/>
<dbReference type="NCBIfam" id="TIGR00229">
    <property type="entry name" value="sensory_box"/>
    <property type="match status" value="1"/>
</dbReference>
<dbReference type="GO" id="GO:0000155">
    <property type="term" value="F:phosphorelay sensor kinase activity"/>
    <property type="evidence" value="ECO:0007669"/>
    <property type="project" value="InterPro"/>
</dbReference>
<evidence type="ECO:0000256" key="7">
    <source>
        <dbReference type="ARBA" id="ARBA00022840"/>
    </source>
</evidence>
<dbReference type="SUPFAM" id="SSF55874">
    <property type="entry name" value="ATPase domain of HSP90 chaperone/DNA topoisomerase II/histidine kinase"/>
    <property type="match status" value="1"/>
</dbReference>
<dbReference type="SMART" id="SM00091">
    <property type="entry name" value="PAS"/>
    <property type="match status" value="1"/>
</dbReference>
<dbReference type="PROSITE" id="PS50109">
    <property type="entry name" value="HIS_KIN"/>
    <property type="match status" value="1"/>
</dbReference>
<evidence type="ECO:0000256" key="2">
    <source>
        <dbReference type="ARBA" id="ARBA00012438"/>
    </source>
</evidence>
<keyword evidence="6" id="KW-0418">Kinase</keyword>
<comment type="catalytic activity">
    <reaction evidence="1">
        <text>ATP + protein L-histidine = ADP + protein N-phospho-L-histidine.</text>
        <dbReference type="EC" id="2.7.13.3"/>
    </reaction>
</comment>
<feature type="transmembrane region" description="Helical" evidence="11">
    <location>
        <begin position="100"/>
        <end position="118"/>
    </location>
</feature>
<evidence type="ECO:0000313" key="14">
    <source>
        <dbReference type="Proteomes" id="UP000570361"/>
    </source>
</evidence>
<dbReference type="InterPro" id="IPR035965">
    <property type="entry name" value="PAS-like_dom_sf"/>
</dbReference>
<dbReference type="GO" id="GO:0005524">
    <property type="term" value="F:ATP binding"/>
    <property type="evidence" value="ECO:0007669"/>
    <property type="project" value="UniProtKB-KW"/>
</dbReference>
<evidence type="ECO:0000256" key="5">
    <source>
        <dbReference type="ARBA" id="ARBA00022741"/>
    </source>
</evidence>
<evidence type="ECO:0000256" key="10">
    <source>
        <dbReference type="SAM" id="MobiDB-lite"/>
    </source>
</evidence>
<dbReference type="EC" id="2.7.13.3" evidence="2"/>
<keyword evidence="11" id="KW-0472">Membrane</keyword>
<dbReference type="Gene3D" id="3.30.450.20">
    <property type="entry name" value="PAS domain"/>
    <property type="match status" value="1"/>
</dbReference>
<dbReference type="EMBL" id="JACHXK010000013">
    <property type="protein sequence ID" value="MBB3112683.1"/>
    <property type="molecule type" value="Genomic_DNA"/>
</dbReference>
<dbReference type="SUPFAM" id="SSF47384">
    <property type="entry name" value="Homodimeric domain of signal transducing histidine kinase"/>
    <property type="match status" value="1"/>
</dbReference>
<gene>
    <name evidence="13" type="ORF">FHS18_004784</name>
</gene>
<evidence type="ECO:0000313" key="13">
    <source>
        <dbReference type="EMBL" id="MBB3112683.1"/>
    </source>
</evidence>
<proteinExistence type="predicted"/>
<feature type="domain" description="Histidine kinase" evidence="12">
    <location>
        <begin position="370"/>
        <end position="574"/>
    </location>
</feature>
<feature type="transmembrane region" description="Helical" evidence="11">
    <location>
        <begin position="43"/>
        <end position="66"/>
    </location>
</feature>
<organism evidence="13 14">
    <name type="scientific">Paenibacillus phyllosphaerae</name>
    <dbReference type="NCBI Taxonomy" id="274593"/>
    <lineage>
        <taxon>Bacteria</taxon>
        <taxon>Bacillati</taxon>
        <taxon>Bacillota</taxon>
        <taxon>Bacilli</taxon>
        <taxon>Bacillales</taxon>
        <taxon>Paenibacillaceae</taxon>
        <taxon>Paenibacillus</taxon>
    </lineage>
</organism>
<dbReference type="InterPro" id="IPR003661">
    <property type="entry name" value="HisK_dim/P_dom"/>
</dbReference>
<dbReference type="CDD" id="cd00082">
    <property type="entry name" value="HisKA"/>
    <property type="match status" value="1"/>
</dbReference>
<reference evidence="13 14" key="1">
    <citation type="submission" date="2020-08" db="EMBL/GenBank/DDBJ databases">
        <title>Genomic Encyclopedia of Type Strains, Phase III (KMG-III): the genomes of soil and plant-associated and newly described type strains.</title>
        <authorList>
            <person name="Whitman W."/>
        </authorList>
    </citation>
    <scope>NUCLEOTIDE SEQUENCE [LARGE SCALE GENOMIC DNA]</scope>
    <source>
        <strain evidence="13 14">CECT 5862</strain>
    </source>
</reference>
<dbReference type="InterPro" id="IPR036890">
    <property type="entry name" value="HATPase_C_sf"/>
</dbReference>
<evidence type="ECO:0000256" key="6">
    <source>
        <dbReference type="ARBA" id="ARBA00022777"/>
    </source>
</evidence>
<evidence type="ECO:0000256" key="1">
    <source>
        <dbReference type="ARBA" id="ARBA00000085"/>
    </source>
</evidence>
<protein>
    <recommendedName>
        <fullName evidence="2">histidine kinase</fullName>
        <ecNumber evidence="2">2.7.13.3</ecNumber>
    </recommendedName>
</protein>
<feature type="transmembrane region" description="Helical" evidence="11">
    <location>
        <begin position="12"/>
        <end position="31"/>
    </location>
</feature>
<evidence type="ECO:0000256" key="11">
    <source>
        <dbReference type="SAM" id="Phobius"/>
    </source>
</evidence>
<evidence type="ECO:0000256" key="4">
    <source>
        <dbReference type="ARBA" id="ARBA00022679"/>
    </source>
</evidence>
<dbReference type="PANTHER" id="PTHR43065:SF34">
    <property type="entry name" value="SPORULATION KINASE A"/>
    <property type="match status" value="1"/>
</dbReference>
<keyword evidence="14" id="KW-1185">Reference proteome</keyword>
<dbReference type="GO" id="GO:0030435">
    <property type="term" value="P:sporulation resulting in formation of a cellular spore"/>
    <property type="evidence" value="ECO:0007669"/>
    <property type="project" value="UniProtKB-KW"/>
</dbReference>
<keyword evidence="3" id="KW-0597">Phosphoprotein</keyword>
<name>A0A7W5B1H7_9BACL</name>
<dbReference type="PRINTS" id="PR00344">
    <property type="entry name" value="BCTRLSENSOR"/>
</dbReference>
<feature type="transmembrane region" description="Helical" evidence="11">
    <location>
        <begin position="168"/>
        <end position="193"/>
    </location>
</feature>
<dbReference type="Pfam" id="PF00989">
    <property type="entry name" value="PAS"/>
    <property type="match status" value="1"/>
</dbReference>
<keyword evidence="11" id="KW-1133">Transmembrane helix</keyword>
<feature type="transmembrane region" description="Helical" evidence="11">
    <location>
        <begin position="138"/>
        <end position="156"/>
    </location>
</feature>
<sequence length="602" mass="68314">MTQLISSDQWMFPLMALAINMLASFTMCHMLGHTRLSRPLRRYWLLSSAFVYGLGLWVSQLIMLFATDTMLLMDWSSVAKLLAMVTAYFALRSLRTMQPLFVRLLISGLLITLGHVVLNYGSLLSSQVVSYKLEHGMAWIGVALSFIGVIVGFGLFERHRGAHPMLSGFILGLLGFLAQYFSIESITANYSFVLTTDKLSDYTRLLVVFLGVATSLIFAFSLLAHVVDQRFSMMNERYRLLVENSIDMIAMIREDRWEYVNRSGLAMFEAKSDQDLLDQSIYHYLHPKCHETMRTLLQRVEKNRYLRPVEMEWYTVKGRPFFTEVVQTRTRFAGKPAYQVIIRDISERKKNEELLINSEKLYVAGQLAAGIAHEIRNPLTSLKGFLQLIASGRQGTKNYFDIMKSELTRIESIVSELLMLSKPQVYEYSYKDIRTVMRDTIMLLEAQALLHSIELEAEFGEDPLWVHGVEDQLKQVFINVLKNAIEVMIDGGKILVSGVREDDQVVVRIQDFGPGIPQETMAKIGQPFYTTKDKGTGLGLMVSYKIVDNHQGRVDVQTKIGRGTTFAIILPYMVPPGNENGEESHAAPQVSPTLLHLNKSGE</sequence>
<dbReference type="SUPFAM" id="SSF55785">
    <property type="entry name" value="PYP-like sensor domain (PAS domain)"/>
    <property type="match status" value="1"/>
</dbReference>
<dbReference type="FunFam" id="1.10.287.130:FF:000040">
    <property type="entry name" value="PAS domain-containing sensor histidine kinase"/>
    <property type="match status" value="1"/>
</dbReference>
<evidence type="ECO:0000259" key="12">
    <source>
        <dbReference type="PROSITE" id="PS50109"/>
    </source>
</evidence>
<dbReference type="InterPro" id="IPR003594">
    <property type="entry name" value="HATPase_dom"/>
</dbReference>
<dbReference type="SMART" id="SM00388">
    <property type="entry name" value="HisKA"/>
    <property type="match status" value="1"/>
</dbReference>
<dbReference type="CDD" id="cd00130">
    <property type="entry name" value="PAS"/>
    <property type="match status" value="1"/>
</dbReference>
<accession>A0A7W5B1H7</accession>
<dbReference type="RefSeq" id="WP_183602791.1">
    <property type="nucleotide sequence ID" value="NZ_JACHXK010000013.1"/>
</dbReference>
<dbReference type="PANTHER" id="PTHR43065">
    <property type="entry name" value="SENSOR HISTIDINE KINASE"/>
    <property type="match status" value="1"/>
</dbReference>
<dbReference type="InterPro" id="IPR036097">
    <property type="entry name" value="HisK_dim/P_sf"/>
</dbReference>
<keyword evidence="9" id="KW-0902">Two-component regulatory system</keyword>
<dbReference type="InterPro" id="IPR005467">
    <property type="entry name" value="His_kinase_dom"/>
</dbReference>
<dbReference type="InterPro" id="IPR013767">
    <property type="entry name" value="PAS_fold"/>
</dbReference>
<evidence type="ECO:0000256" key="8">
    <source>
        <dbReference type="ARBA" id="ARBA00022969"/>
    </source>
</evidence>
<keyword evidence="7" id="KW-0067">ATP-binding</keyword>
<dbReference type="Proteomes" id="UP000570361">
    <property type="component" value="Unassembled WGS sequence"/>
</dbReference>
<feature type="transmembrane region" description="Helical" evidence="11">
    <location>
        <begin position="205"/>
        <end position="227"/>
    </location>
</feature>
<evidence type="ECO:0000256" key="9">
    <source>
        <dbReference type="ARBA" id="ARBA00023012"/>
    </source>
</evidence>
<dbReference type="Gene3D" id="3.30.565.10">
    <property type="entry name" value="Histidine kinase-like ATPase, C-terminal domain"/>
    <property type="match status" value="1"/>
</dbReference>
<dbReference type="InterPro" id="IPR004358">
    <property type="entry name" value="Sig_transdc_His_kin-like_C"/>
</dbReference>
<keyword evidence="5" id="KW-0547">Nucleotide-binding</keyword>
<feature type="region of interest" description="Disordered" evidence="10">
    <location>
        <begin position="579"/>
        <end position="602"/>
    </location>
</feature>
<evidence type="ECO:0000256" key="3">
    <source>
        <dbReference type="ARBA" id="ARBA00022553"/>
    </source>
</evidence>